<dbReference type="EMBL" id="CP002514">
    <property type="protein sequence ID" value="AEP12237.1"/>
    <property type="molecule type" value="Genomic_DNA"/>
</dbReference>
<sequence>MYVYAHIPTCFLLYLKLQFVYLSTLSANDNTWTRSMDDNFQLVDSTLYINRSYSGTSKTLL</sequence>
<accession>G2LHH4</accession>
<dbReference type="AlphaFoldDB" id="G2LHH4"/>
<dbReference type="HOGENOM" id="CLU_2914053_0_0_0"/>
<dbReference type="Proteomes" id="UP000006791">
    <property type="component" value="Chromosome 1"/>
</dbReference>
<name>G2LHH4_CHLTF</name>
<dbReference type="KEGG" id="ctm:Cabther_A1487"/>
<reference evidence="1 2" key="1">
    <citation type="journal article" date="2012" name="Environ. Microbiol.">
        <title>Complete genome of Candidatus Chloracidobacterium thermophilum, a chlorophyll-based photoheterotroph belonging to the phylum Acidobacteria.</title>
        <authorList>
            <person name="Garcia Costas A.M."/>
            <person name="Liu Z."/>
            <person name="Tomsho L.P."/>
            <person name="Schuster S.C."/>
            <person name="Ward D.M."/>
            <person name="Bryant D.A."/>
        </authorList>
    </citation>
    <scope>NUCLEOTIDE SEQUENCE [LARGE SCALE GENOMIC DNA]</scope>
    <source>
        <strain evidence="1 2">B</strain>
    </source>
</reference>
<evidence type="ECO:0000313" key="2">
    <source>
        <dbReference type="Proteomes" id="UP000006791"/>
    </source>
</evidence>
<organism evidence="1 2">
    <name type="scientific">Chloracidobacterium thermophilum (strain B)</name>
    <dbReference type="NCBI Taxonomy" id="981222"/>
    <lineage>
        <taxon>Bacteria</taxon>
        <taxon>Pseudomonadati</taxon>
        <taxon>Acidobacteriota</taxon>
        <taxon>Terriglobia</taxon>
        <taxon>Terriglobales</taxon>
        <taxon>Acidobacteriaceae</taxon>
        <taxon>Chloracidobacterium</taxon>
    </lineage>
</organism>
<gene>
    <name evidence="1" type="ordered locus">Cabther_A1487</name>
</gene>
<protein>
    <submittedName>
        <fullName evidence="1">Uncharacterized protein</fullName>
    </submittedName>
</protein>
<keyword evidence="2" id="KW-1185">Reference proteome</keyword>
<proteinExistence type="predicted"/>
<evidence type="ECO:0000313" key="1">
    <source>
        <dbReference type="EMBL" id="AEP12237.1"/>
    </source>
</evidence>